<dbReference type="CDD" id="cd00006">
    <property type="entry name" value="PTS_IIA_man"/>
    <property type="match status" value="1"/>
</dbReference>
<protein>
    <submittedName>
        <fullName evidence="9">PTS mannose transporter subunit IIAB</fullName>
    </submittedName>
</protein>
<comment type="subcellular location">
    <subcellularLocation>
        <location evidence="1">Cytoplasm</location>
    </subcellularLocation>
</comment>
<keyword evidence="3" id="KW-0963">Cytoplasm</keyword>
<dbReference type="InterPro" id="IPR051471">
    <property type="entry name" value="Bacterial_PTS_sugar_comp"/>
</dbReference>
<dbReference type="RefSeq" id="WP_093950126.1">
    <property type="nucleotide sequence ID" value="NZ_NMUL01000026.1"/>
</dbReference>
<dbReference type="Gene3D" id="3.40.50.510">
    <property type="entry name" value="Phosphotransferase system, mannose-type IIA component"/>
    <property type="match status" value="1"/>
</dbReference>
<keyword evidence="6" id="KW-0598">Phosphotransferase system</keyword>
<evidence type="ECO:0000259" key="8">
    <source>
        <dbReference type="PROSITE" id="PS51096"/>
    </source>
</evidence>
<dbReference type="GO" id="GO:0016020">
    <property type="term" value="C:membrane"/>
    <property type="evidence" value="ECO:0007669"/>
    <property type="project" value="InterPro"/>
</dbReference>
<keyword evidence="10" id="KW-1185">Reference proteome</keyword>
<feature type="domain" description="PTS EIIA type-4" evidence="8">
    <location>
        <begin position="2"/>
        <end position="124"/>
    </location>
</feature>
<dbReference type="PANTHER" id="PTHR33799">
    <property type="entry name" value="PTS PERMEASE-RELATED-RELATED"/>
    <property type="match status" value="1"/>
</dbReference>
<dbReference type="Pfam" id="PF03610">
    <property type="entry name" value="EIIA-man"/>
    <property type="match status" value="1"/>
</dbReference>
<keyword evidence="5" id="KW-0808">Transferase</keyword>
<dbReference type="InterPro" id="IPR004701">
    <property type="entry name" value="PTS_EIIA_man-typ"/>
</dbReference>
<evidence type="ECO:0000256" key="1">
    <source>
        <dbReference type="ARBA" id="ARBA00004496"/>
    </source>
</evidence>
<evidence type="ECO:0000256" key="7">
    <source>
        <dbReference type="ARBA" id="ARBA00022777"/>
    </source>
</evidence>
<dbReference type="GO" id="GO:0005737">
    <property type="term" value="C:cytoplasm"/>
    <property type="evidence" value="ECO:0007669"/>
    <property type="project" value="UniProtKB-SubCell"/>
</dbReference>
<evidence type="ECO:0000313" key="9">
    <source>
        <dbReference type="EMBL" id="OXM64881.1"/>
    </source>
</evidence>
<dbReference type="GO" id="GO:0009401">
    <property type="term" value="P:phosphoenolpyruvate-dependent sugar phosphotransferase system"/>
    <property type="evidence" value="ECO:0007669"/>
    <property type="project" value="UniProtKB-KW"/>
</dbReference>
<comment type="caution">
    <text evidence="9">The sequence shown here is derived from an EMBL/GenBank/DDBJ whole genome shotgun (WGS) entry which is preliminary data.</text>
</comment>
<keyword evidence="4" id="KW-0762">Sugar transport</keyword>
<evidence type="ECO:0000256" key="6">
    <source>
        <dbReference type="ARBA" id="ARBA00022683"/>
    </source>
</evidence>
<dbReference type="InterPro" id="IPR036662">
    <property type="entry name" value="PTS_EIIA_man-typ_sf"/>
</dbReference>
<evidence type="ECO:0000256" key="4">
    <source>
        <dbReference type="ARBA" id="ARBA00022597"/>
    </source>
</evidence>
<evidence type="ECO:0000256" key="3">
    <source>
        <dbReference type="ARBA" id="ARBA00022490"/>
    </source>
</evidence>
<dbReference type="EMBL" id="NMUL01000026">
    <property type="protein sequence ID" value="OXM64881.1"/>
    <property type="molecule type" value="Genomic_DNA"/>
</dbReference>
<name>A0A229T1U4_9PSEU</name>
<accession>A0A229T1U4</accession>
<dbReference type="GO" id="GO:0016301">
    <property type="term" value="F:kinase activity"/>
    <property type="evidence" value="ECO:0007669"/>
    <property type="project" value="UniProtKB-KW"/>
</dbReference>
<keyword evidence="2" id="KW-0813">Transport</keyword>
<evidence type="ECO:0000256" key="5">
    <source>
        <dbReference type="ARBA" id="ARBA00022679"/>
    </source>
</evidence>
<organism evidence="9 10">
    <name type="scientific">Amycolatopsis vastitatis</name>
    <dbReference type="NCBI Taxonomy" id="1905142"/>
    <lineage>
        <taxon>Bacteria</taxon>
        <taxon>Bacillati</taxon>
        <taxon>Actinomycetota</taxon>
        <taxon>Actinomycetes</taxon>
        <taxon>Pseudonocardiales</taxon>
        <taxon>Pseudonocardiaceae</taxon>
        <taxon>Amycolatopsis</taxon>
    </lineage>
</organism>
<evidence type="ECO:0000256" key="2">
    <source>
        <dbReference type="ARBA" id="ARBA00022448"/>
    </source>
</evidence>
<gene>
    <name evidence="9" type="ORF">CF165_25720</name>
</gene>
<dbReference type="AlphaFoldDB" id="A0A229T1U4"/>
<proteinExistence type="predicted"/>
<evidence type="ECO:0000313" key="10">
    <source>
        <dbReference type="Proteomes" id="UP000215199"/>
    </source>
</evidence>
<dbReference type="PROSITE" id="PS51096">
    <property type="entry name" value="PTS_EIIA_TYPE_4"/>
    <property type="match status" value="1"/>
</dbReference>
<dbReference type="InterPro" id="IPR033887">
    <property type="entry name" value="PTS_IIA_man"/>
</dbReference>
<dbReference type="SUPFAM" id="SSF53062">
    <property type="entry name" value="PTS system fructose IIA component-like"/>
    <property type="match status" value="1"/>
</dbReference>
<reference evidence="10" key="1">
    <citation type="submission" date="2017-07" db="EMBL/GenBank/DDBJ databases">
        <title>Comparative genome mining reveals phylogenetic distribution patterns of secondary metabolites in Amycolatopsis.</title>
        <authorList>
            <person name="Adamek M."/>
            <person name="Alanjary M."/>
            <person name="Sales-Ortells H."/>
            <person name="Goodfellow M."/>
            <person name="Bull A.T."/>
            <person name="Kalinowski J."/>
            <person name="Ziemert N."/>
        </authorList>
    </citation>
    <scope>NUCLEOTIDE SEQUENCE [LARGE SCALE GENOMIC DNA]</scope>
    <source>
        <strain evidence="10">H5</strain>
    </source>
</reference>
<sequence length="132" mass="13685">MTVPIILAGHGRLPSGVGEAAEMILGPQARLKVCELRPHESPDEFGAHVLALAGDAAEVLVLADLHGGSPFNTVRALAAAPATRPRMELVSGLNLPMLLEVLLHTTGDVTELAGVARAAGRDGVVDVLESTW</sequence>
<keyword evidence="7" id="KW-0418">Kinase</keyword>
<dbReference type="Proteomes" id="UP000215199">
    <property type="component" value="Unassembled WGS sequence"/>
</dbReference>
<dbReference type="PANTHER" id="PTHR33799:SF1">
    <property type="entry name" value="PTS SYSTEM MANNOSE-SPECIFIC EIIAB COMPONENT-RELATED"/>
    <property type="match status" value="1"/>
</dbReference>
<dbReference type="OrthoDB" id="3183705at2"/>